<keyword evidence="2" id="KW-1185">Reference proteome</keyword>
<organism evidence="1 2">
    <name type="scientific">Ogataea philodendri</name>
    <dbReference type="NCBI Taxonomy" id="1378263"/>
    <lineage>
        <taxon>Eukaryota</taxon>
        <taxon>Fungi</taxon>
        <taxon>Dikarya</taxon>
        <taxon>Ascomycota</taxon>
        <taxon>Saccharomycotina</taxon>
        <taxon>Pichiomycetes</taxon>
        <taxon>Pichiales</taxon>
        <taxon>Pichiaceae</taxon>
        <taxon>Ogataea</taxon>
    </lineage>
</organism>
<dbReference type="GeneID" id="70239223"/>
<evidence type="ECO:0000313" key="2">
    <source>
        <dbReference type="Proteomes" id="UP000769157"/>
    </source>
</evidence>
<comment type="caution">
    <text evidence="1">The sequence shown here is derived from an EMBL/GenBank/DDBJ whole genome shotgun (WGS) entry which is preliminary data.</text>
</comment>
<dbReference type="EMBL" id="JAEUBE010000511">
    <property type="protein sequence ID" value="KAH3660054.1"/>
    <property type="molecule type" value="Genomic_DNA"/>
</dbReference>
<gene>
    <name evidence="1" type="ORF">OGAPHI_007259</name>
</gene>
<protein>
    <submittedName>
        <fullName evidence="1">Uncharacterized protein</fullName>
    </submittedName>
</protein>
<reference evidence="1" key="2">
    <citation type="submission" date="2021-01" db="EMBL/GenBank/DDBJ databases">
        <authorList>
            <person name="Schikora-Tamarit M.A."/>
        </authorList>
    </citation>
    <scope>NUCLEOTIDE SEQUENCE</scope>
    <source>
        <strain evidence="1">CBS6075</strain>
    </source>
</reference>
<reference evidence="1" key="1">
    <citation type="journal article" date="2021" name="Open Biol.">
        <title>Shared evolutionary footprints suggest mitochondrial oxidative damage underlies multiple complex I losses in fungi.</title>
        <authorList>
            <person name="Schikora-Tamarit M.A."/>
            <person name="Marcet-Houben M."/>
            <person name="Nosek J."/>
            <person name="Gabaldon T."/>
        </authorList>
    </citation>
    <scope>NUCLEOTIDE SEQUENCE</scope>
    <source>
        <strain evidence="1">CBS6075</strain>
    </source>
</reference>
<dbReference type="Proteomes" id="UP000769157">
    <property type="component" value="Unassembled WGS sequence"/>
</dbReference>
<proteinExistence type="predicted"/>
<name>A0A9P8NV92_9ASCO</name>
<dbReference type="AlphaFoldDB" id="A0A9P8NV92"/>
<sequence>MLYGPGLLQTVSDAPFKLRPDLGCVLSNNGRVCRMVEHGNFVLGRANKHISVVQDSNTDGIGADIDSHEPVGDKRHEFTVQINFLVQGVLT</sequence>
<accession>A0A9P8NV92</accession>
<dbReference type="RefSeq" id="XP_046057765.1">
    <property type="nucleotide sequence ID" value="XM_046208635.1"/>
</dbReference>
<evidence type="ECO:0000313" key="1">
    <source>
        <dbReference type="EMBL" id="KAH3660054.1"/>
    </source>
</evidence>